<evidence type="ECO:0000313" key="3">
    <source>
        <dbReference type="Proteomes" id="UP000052268"/>
    </source>
</evidence>
<dbReference type="Gene3D" id="3.10.450.50">
    <property type="match status" value="1"/>
</dbReference>
<accession>A0A0J7XR90</accession>
<dbReference type="PATRIC" id="fig|1114963.3.peg.3454"/>
<dbReference type="InterPro" id="IPR037401">
    <property type="entry name" value="SnoaL-like"/>
</dbReference>
<dbReference type="Proteomes" id="UP000052268">
    <property type="component" value="Unassembled WGS sequence"/>
</dbReference>
<dbReference type="Pfam" id="PF12680">
    <property type="entry name" value="SnoaL_2"/>
    <property type="match status" value="1"/>
</dbReference>
<dbReference type="PANTHER" id="PTHR41252:SF1">
    <property type="entry name" value="BLR2505 PROTEIN"/>
    <property type="match status" value="1"/>
</dbReference>
<reference evidence="2 3" key="1">
    <citation type="journal article" date="2015" name="G3 (Bethesda)">
        <title>Insights into Ongoing Evolution of the Hexachlorocyclohexane Catabolic Pathway from Comparative Genomics of Ten Sphingomonadaceae Strains.</title>
        <authorList>
            <person name="Pearce S.L."/>
            <person name="Oakeshott J.G."/>
            <person name="Pandey G."/>
        </authorList>
    </citation>
    <scope>NUCLEOTIDE SEQUENCE [LARGE SCALE GENOMIC DNA]</scope>
    <source>
        <strain evidence="2 3">LL02</strain>
    </source>
</reference>
<dbReference type="AlphaFoldDB" id="A0A0J7XR90"/>
<dbReference type="RefSeq" id="WP_059152523.1">
    <property type="nucleotide sequence ID" value="NZ_KQ130455.1"/>
</dbReference>
<dbReference type="EMBL" id="JACU01000007">
    <property type="protein sequence ID" value="KMS53558.1"/>
    <property type="molecule type" value="Genomic_DNA"/>
</dbReference>
<comment type="caution">
    <text evidence="2">The sequence shown here is derived from an EMBL/GenBank/DDBJ whole genome shotgun (WGS) entry which is preliminary data.</text>
</comment>
<keyword evidence="2" id="KW-0413">Isomerase</keyword>
<dbReference type="PANTHER" id="PTHR41252">
    <property type="entry name" value="BLR2505 PROTEIN"/>
    <property type="match status" value="1"/>
</dbReference>
<dbReference type="GO" id="GO:0016853">
    <property type="term" value="F:isomerase activity"/>
    <property type="evidence" value="ECO:0007669"/>
    <property type="project" value="UniProtKB-KW"/>
</dbReference>
<sequence>MSTETPTFPAGIQVVNQLYAAFVREDPAAIMALLNDDLDWRESENFMLSDRNPYRTPAAVADGVFRRLATDVQGYEALPSEIFDAGSVVIALGRSKGTIVATGKTFDAQYAHVWRVTKGKITGFQQIIDTLEVWRAQRDE</sequence>
<protein>
    <submittedName>
        <fullName evidence="2">Ketosteroid isomerase</fullName>
    </submittedName>
</protein>
<keyword evidence="3" id="KW-1185">Reference proteome</keyword>
<organism evidence="2 3">
    <name type="scientific">Novosphingobium barchaimii LL02</name>
    <dbReference type="NCBI Taxonomy" id="1114963"/>
    <lineage>
        <taxon>Bacteria</taxon>
        <taxon>Pseudomonadati</taxon>
        <taxon>Pseudomonadota</taxon>
        <taxon>Alphaproteobacteria</taxon>
        <taxon>Sphingomonadales</taxon>
        <taxon>Sphingomonadaceae</taxon>
        <taxon>Novosphingobium</taxon>
    </lineage>
</organism>
<dbReference type="OrthoDB" id="8451859at2"/>
<proteinExistence type="predicted"/>
<evidence type="ECO:0000259" key="1">
    <source>
        <dbReference type="Pfam" id="PF12680"/>
    </source>
</evidence>
<evidence type="ECO:0000313" key="2">
    <source>
        <dbReference type="EMBL" id="KMS53558.1"/>
    </source>
</evidence>
<feature type="domain" description="SnoaL-like" evidence="1">
    <location>
        <begin position="15"/>
        <end position="122"/>
    </location>
</feature>
<name>A0A0J7XR90_9SPHN</name>
<dbReference type="InterPro" id="IPR032710">
    <property type="entry name" value="NTF2-like_dom_sf"/>
</dbReference>
<gene>
    <name evidence="2" type="ORF">V474_23075</name>
</gene>
<dbReference type="SUPFAM" id="SSF54427">
    <property type="entry name" value="NTF2-like"/>
    <property type="match status" value="1"/>
</dbReference>